<dbReference type="Proteomes" id="UP001170717">
    <property type="component" value="Unassembled WGS sequence"/>
</dbReference>
<evidence type="ECO:0000256" key="6">
    <source>
        <dbReference type="ARBA" id="ARBA00022519"/>
    </source>
</evidence>
<dbReference type="EMBL" id="JAUOQI010000005">
    <property type="protein sequence ID" value="MDO6577644.1"/>
    <property type="molecule type" value="Genomic_DNA"/>
</dbReference>
<evidence type="ECO:0000313" key="19">
    <source>
        <dbReference type="Proteomes" id="UP001170717"/>
    </source>
</evidence>
<evidence type="ECO:0000313" key="16">
    <source>
        <dbReference type="EMBL" id="AMJ72774.1"/>
    </source>
</evidence>
<evidence type="ECO:0000256" key="8">
    <source>
        <dbReference type="ARBA" id="ARBA00022741"/>
    </source>
</evidence>
<dbReference type="GO" id="GO:0016773">
    <property type="term" value="F:phosphotransferase activity, alcohol group as acceptor"/>
    <property type="evidence" value="ECO:0007669"/>
    <property type="project" value="UniProtKB-UniRule"/>
</dbReference>
<dbReference type="RefSeq" id="WP_057794949.1">
    <property type="nucleotide sequence ID" value="NZ_CAXIBE010000074.1"/>
</dbReference>
<evidence type="ECO:0000256" key="2">
    <source>
        <dbReference type="ARBA" id="ARBA00004713"/>
    </source>
</evidence>
<dbReference type="GO" id="GO:0005886">
    <property type="term" value="C:plasma membrane"/>
    <property type="evidence" value="ECO:0007669"/>
    <property type="project" value="UniProtKB-SubCell"/>
</dbReference>
<comment type="pathway">
    <text evidence="2 15">Bacterial outer membrane biogenesis; LPS core biosynthesis.</text>
</comment>
<evidence type="ECO:0000256" key="3">
    <source>
        <dbReference type="ARBA" id="ARBA00010327"/>
    </source>
</evidence>
<evidence type="ECO:0000256" key="4">
    <source>
        <dbReference type="ARBA" id="ARBA00011988"/>
    </source>
</evidence>
<dbReference type="SUPFAM" id="SSF56112">
    <property type="entry name" value="Protein kinase-like (PK-like)"/>
    <property type="match status" value="1"/>
</dbReference>
<evidence type="ECO:0000313" key="17">
    <source>
        <dbReference type="EMBL" id="MDO6577644.1"/>
    </source>
</evidence>
<dbReference type="InterPro" id="IPR022826">
    <property type="entry name" value="KDO_kinase"/>
</dbReference>
<dbReference type="GO" id="GO:0016301">
    <property type="term" value="F:kinase activity"/>
    <property type="evidence" value="ECO:0007669"/>
    <property type="project" value="UniProtKB-KW"/>
</dbReference>
<organism evidence="17 19">
    <name type="scientific">Alteromonas stellipolaris</name>
    <dbReference type="NCBI Taxonomy" id="233316"/>
    <lineage>
        <taxon>Bacteria</taxon>
        <taxon>Pseudomonadati</taxon>
        <taxon>Pseudomonadota</taxon>
        <taxon>Gammaproteobacteria</taxon>
        <taxon>Alteromonadales</taxon>
        <taxon>Alteromonadaceae</taxon>
        <taxon>Alteromonas/Salinimonas group</taxon>
        <taxon>Alteromonas</taxon>
    </lineage>
</organism>
<dbReference type="EC" id="2.7.1.166" evidence="4 15"/>
<evidence type="ECO:0000313" key="18">
    <source>
        <dbReference type="Proteomes" id="UP000056750"/>
    </source>
</evidence>
<dbReference type="Proteomes" id="UP000056750">
    <property type="component" value="Chromosome"/>
</dbReference>
<comment type="similarity">
    <text evidence="3 15">Belongs to the protein kinase superfamily. KdkA/RfaP family.</text>
</comment>
<dbReference type="EMBL" id="CP013926">
    <property type="protein sequence ID" value="AMJ72774.1"/>
    <property type="molecule type" value="Genomic_DNA"/>
</dbReference>
<evidence type="ECO:0000256" key="14">
    <source>
        <dbReference type="ARBA" id="ARBA00034417"/>
    </source>
</evidence>
<evidence type="ECO:0000256" key="1">
    <source>
        <dbReference type="ARBA" id="ARBA00004515"/>
    </source>
</evidence>
<feature type="active site" evidence="15">
    <location>
        <position position="169"/>
    </location>
</feature>
<keyword evidence="9 15" id="KW-0418">Kinase</keyword>
<gene>
    <name evidence="15" type="primary">kdkA</name>
    <name evidence="16" type="ORF">AVL57_01520</name>
    <name evidence="17" type="ORF">Q4527_09575</name>
</gene>
<dbReference type="HAMAP" id="MF_00521">
    <property type="entry name" value="KDO_kinase"/>
    <property type="match status" value="1"/>
</dbReference>
<dbReference type="Pfam" id="PF06293">
    <property type="entry name" value="Kdo"/>
    <property type="match status" value="1"/>
</dbReference>
<dbReference type="KEGG" id="asq:AVL57_01520"/>
<comment type="function">
    <text evidence="15">Catalyzes the ATP-dependent phosphorylation of the 3-deoxy-D-manno-octulosonic acid (Kdo) residue in Kdo-lipid IV(A) at the 4-OH position.</text>
</comment>
<keyword evidence="5 15" id="KW-1003">Cell membrane</keyword>
<comment type="subcellular location">
    <subcellularLocation>
        <location evidence="1 15">Cell inner membrane</location>
        <topology evidence="1 15">Peripheral membrane protein</topology>
        <orientation evidence="1 15">Cytoplasmic side</orientation>
    </subcellularLocation>
</comment>
<reference evidence="17" key="2">
    <citation type="submission" date="2023-07" db="EMBL/GenBank/DDBJ databases">
        <title>Genome content predicts the carbon catabolic preferences of heterotrophic bacteria.</title>
        <authorList>
            <person name="Gralka M."/>
        </authorList>
    </citation>
    <scope>NUCLEOTIDE SEQUENCE</scope>
    <source>
        <strain evidence="17">F2M12</strain>
    </source>
</reference>
<evidence type="ECO:0000256" key="15">
    <source>
        <dbReference type="HAMAP-Rule" id="MF_00521"/>
    </source>
</evidence>
<proteinExistence type="inferred from homology"/>
<comment type="catalytic activity">
    <reaction evidence="14 15">
        <text>an alpha-Kdo-(2-&gt;6)-lipid IVA + ATP = a 4-O-phospho-alpha-Kdo-(2-&gt;6)-lipid IVA + ADP + H(+)</text>
        <dbReference type="Rhea" id="RHEA:74271"/>
        <dbReference type="ChEBI" id="CHEBI:15378"/>
        <dbReference type="ChEBI" id="CHEBI:30616"/>
        <dbReference type="ChEBI" id="CHEBI:176428"/>
        <dbReference type="ChEBI" id="CHEBI:193140"/>
        <dbReference type="ChEBI" id="CHEBI:456216"/>
        <dbReference type="EC" id="2.7.1.166"/>
    </reaction>
</comment>
<keyword evidence="10 15" id="KW-0067">ATP-binding</keyword>
<accession>A0AAW7Z2M8</accession>
<protein>
    <recommendedName>
        <fullName evidence="13 15">3-deoxy-D-manno-octulosonic acid kinase</fullName>
        <shortName evidence="15">Kdo kinase</shortName>
        <ecNumber evidence="4 15">2.7.1.166</ecNumber>
    </recommendedName>
</protein>
<evidence type="ECO:0000256" key="7">
    <source>
        <dbReference type="ARBA" id="ARBA00022679"/>
    </source>
</evidence>
<evidence type="ECO:0000256" key="10">
    <source>
        <dbReference type="ARBA" id="ARBA00022840"/>
    </source>
</evidence>
<dbReference type="InterPro" id="IPR011009">
    <property type="entry name" value="Kinase-like_dom_sf"/>
</dbReference>
<keyword evidence="7 15" id="KW-0808">Transferase</keyword>
<dbReference type="NCBIfam" id="NF002475">
    <property type="entry name" value="PRK01723.1"/>
    <property type="match status" value="1"/>
</dbReference>
<evidence type="ECO:0000256" key="13">
    <source>
        <dbReference type="ARBA" id="ARBA00029511"/>
    </source>
</evidence>
<evidence type="ECO:0000256" key="5">
    <source>
        <dbReference type="ARBA" id="ARBA00022475"/>
    </source>
</evidence>
<keyword evidence="12 15" id="KW-0472">Membrane</keyword>
<dbReference type="AlphaFoldDB" id="A0AAW7Z2M8"/>
<keyword evidence="8 15" id="KW-0547">Nucleotide-binding</keyword>
<sequence>MAIIRRDLGAGHHFLYNDKLMTEPSVDMFSHEFWLFQNKITGEAKGRGTTIFIEHDTQHWVLRHFRRGGLVGKCLSDQYFFLGVERSRPFEEFRLLAKMREHGLRVPVPVGAHIHRRGFIYRGNLITQNIPASQDLHHMLTREPLTKADWYAVGEALAKMHACQIYHHDANIRNIMMDNERNIWLIDFDRCHQRRGNHWKKDNLSRLLRSLNKEKSLNTQFYWTQDDWQYCLEGYRSN</sequence>
<evidence type="ECO:0000256" key="11">
    <source>
        <dbReference type="ARBA" id="ARBA00022985"/>
    </source>
</evidence>
<reference evidence="16 18" key="1">
    <citation type="submission" date="2015-12" db="EMBL/GenBank/DDBJ databases">
        <title>Intraspecies pangenome expansion in the marine bacterium Alteromonas.</title>
        <authorList>
            <person name="Lopez-Perez M."/>
            <person name="Rodriguez-Valera F."/>
        </authorList>
    </citation>
    <scope>NUCLEOTIDE SEQUENCE [LARGE SCALE GENOMIC DNA]</scope>
    <source>
        <strain evidence="16 18">LMG 21861</strain>
    </source>
</reference>
<keyword evidence="11 15" id="KW-0448">Lipopolysaccharide biosynthesis</keyword>
<keyword evidence="6 15" id="KW-0997">Cell inner membrane</keyword>
<dbReference type="GO" id="GO:0005524">
    <property type="term" value="F:ATP binding"/>
    <property type="evidence" value="ECO:0007669"/>
    <property type="project" value="UniProtKB-UniRule"/>
</dbReference>
<dbReference type="GO" id="GO:0009244">
    <property type="term" value="P:lipopolysaccharide core region biosynthetic process"/>
    <property type="evidence" value="ECO:0007669"/>
    <property type="project" value="UniProtKB-UniRule"/>
</dbReference>
<name>A0AAW7Z2M8_9ALTE</name>
<evidence type="ECO:0000256" key="9">
    <source>
        <dbReference type="ARBA" id="ARBA00022777"/>
    </source>
</evidence>
<dbReference type="Gene3D" id="1.10.510.10">
    <property type="entry name" value="Transferase(Phosphotransferase) domain 1"/>
    <property type="match status" value="1"/>
</dbReference>
<keyword evidence="18" id="KW-1185">Reference proteome</keyword>
<dbReference type="GeneID" id="83256338"/>
<evidence type="ECO:0000256" key="12">
    <source>
        <dbReference type="ARBA" id="ARBA00023136"/>
    </source>
</evidence>